<feature type="signal peptide" evidence="8">
    <location>
        <begin position="1"/>
        <end position="22"/>
    </location>
</feature>
<evidence type="ECO:0000313" key="9">
    <source>
        <dbReference type="EMBL" id="KAL0323689.1"/>
    </source>
</evidence>
<comment type="subcellular location">
    <subcellularLocation>
        <location evidence="1 7">Membrane</location>
        <topology evidence="1 7">Multi-pass membrane protein</topology>
    </subcellularLocation>
</comment>
<evidence type="ECO:0000256" key="8">
    <source>
        <dbReference type="SAM" id="SignalP"/>
    </source>
</evidence>
<dbReference type="PANTHER" id="PTHR12483">
    <property type="entry name" value="SOLUTE CARRIER FAMILY 31 COPPER TRANSPORTERS"/>
    <property type="match status" value="1"/>
</dbReference>
<gene>
    <name evidence="9" type="ORF">Scaly_2336000</name>
</gene>
<feature type="chain" id="PRO_5043677222" description="Copper transport protein" evidence="8">
    <location>
        <begin position="23"/>
        <end position="119"/>
    </location>
</feature>
<dbReference type="GO" id="GO:0005375">
    <property type="term" value="F:copper ion transmembrane transporter activity"/>
    <property type="evidence" value="ECO:0007669"/>
    <property type="project" value="UniProtKB-UniRule"/>
</dbReference>
<keyword evidence="6 7" id="KW-0472">Membrane</keyword>
<reference evidence="9" key="2">
    <citation type="journal article" date="2024" name="Plant">
        <title>Genomic evolution and insights into agronomic trait innovations of Sesamum species.</title>
        <authorList>
            <person name="Miao H."/>
            <person name="Wang L."/>
            <person name="Qu L."/>
            <person name="Liu H."/>
            <person name="Sun Y."/>
            <person name="Le M."/>
            <person name="Wang Q."/>
            <person name="Wei S."/>
            <person name="Zheng Y."/>
            <person name="Lin W."/>
            <person name="Duan Y."/>
            <person name="Cao H."/>
            <person name="Xiong S."/>
            <person name="Wang X."/>
            <person name="Wei L."/>
            <person name="Li C."/>
            <person name="Ma Q."/>
            <person name="Ju M."/>
            <person name="Zhao R."/>
            <person name="Li G."/>
            <person name="Mu C."/>
            <person name="Tian Q."/>
            <person name="Mei H."/>
            <person name="Zhang T."/>
            <person name="Gao T."/>
            <person name="Zhang H."/>
        </authorList>
    </citation>
    <scope>NUCLEOTIDE SEQUENCE</scope>
    <source>
        <strain evidence="9">KEN8</strain>
    </source>
</reference>
<protein>
    <recommendedName>
        <fullName evidence="7">Copper transport protein</fullName>
    </recommendedName>
</protein>
<reference evidence="9" key="1">
    <citation type="submission" date="2020-06" db="EMBL/GenBank/DDBJ databases">
        <authorList>
            <person name="Li T."/>
            <person name="Hu X."/>
            <person name="Zhang T."/>
            <person name="Song X."/>
            <person name="Zhang H."/>
            <person name="Dai N."/>
            <person name="Sheng W."/>
            <person name="Hou X."/>
            <person name="Wei L."/>
        </authorList>
    </citation>
    <scope>NUCLEOTIDE SEQUENCE</scope>
    <source>
        <strain evidence="9">KEN8</strain>
        <tissue evidence="9">Leaf</tissue>
    </source>
</reference>
<name>A0AAW2LWU6_9LAMI</name>
<keyword evidence="7" id="KW-0813">Transport</keyword>
<evidence type="ECO:0000256" key="6">
    <source>
        <dbReference type="ARBA" id="ARBA00023136"/>
    </source>
</evidence>
<evidence type="ECO:0000256" key="2">
    <source>
        <dbReference type="ARBA" id="ARBA00006921"/>
    </source>
</evidence>
<keyword evidence="7" id="KW-0186">Copper</keyword>
<accession>A0AAW2LWU6</accession>
<comment type="caution">
    <text evidence="9">The sequence shown here is derived from an EMBL/GenBank/DDBJ whole genome shotgun (WGS) entry which is preliminary data.</text>
</comment>
<evidence type="ECO:0000256" key="1">
    <source>
        <dbReference type="ARBA" id="ARBA00004141"/>
    </source>
</evidence>
<organism evidence="9">
    <name type="scientific">Sesamum calycinum</name>
    <dbReference type="NCBI Taxonomy" id="2727403"/>
    <lineage>
        <taxon>Eukaryota</taxon>
        <taxon>Viridiplantae</taxon>
        <taxon>Streptophyta</taxon>
        <taxon>Embryophyta</taxon>
        <taxon>Tracheophyta</taxon>
        <taxon>Spermatophyta</taxon>
        <taxon>Magnoliopsida</taxon>
        <taxon>eudicotyledons</taxon>
        <taxon>Gunneridae</taxon>
        <taxon>Pentapetalae</taxon>
        <taxon>asterids</taxon>
        <taxon>lamiids</taxon>
        <taxon>Lamiales</taxon>
        <taxon>Pedaliaceae</taxon>
        <taxon>Sesamum</taxon>
    </lineage>
</organism>
<comment type="similarity">
    <text evidence="2 7">Belongs to the copper transporter (Ctr) (TC 1.A.56) family. SLC31A subfamily.</text>
</comment>
<keyword evidence="8" id="KW-0732">Signal</keyword>
<keyword evidence="5 7" id="KW-1133">Transmembrane helix</keyword>
<evidence type="ECO:0000256" key="7">
    <source>
        <dbReference type="RuleBase" id="RU367022"/>
    </source>
</evidence>
<evidence type="ECO:0000256" key="3">
    <source>
        <dbReference type="ARBA" id="ARBA00022692"/>
    </source>
</evidence>
<keyword evidence="3 7" id="KW-0812">Transmembrane</keyword>
<dbReference type="PANTHER" id="PTHR12483:SF27">
    <property type="entry name" value="COPPER TRANSPORT PROTEIN CTR1"/>
    <property type="match status" value="1"/>
</dbReference>
<keyword evidence="7" id="KW-0406">Ion transport</keyword>
<dbReference type="AlphaFoldDB" id="A0AAW2LWU6"/>
<dbReference type="Pfam" id="PF04145">
    <property type="entry name" value="Ctr"/>
    <property type="match status" value="1"/>
</dbReference>
<dbReference type="GO" id="GO:0005886">
    <property type="term" value="C:plasma membrane"/>
    <property type="evidence" value="ECO:0007669"/>
    <property type="project" value="TreeGrafter"/>
</dbReference>
<dbReference type="EMBL" id="JACGWM010000015">
    <property type="protein sequence ID" value="KAL0323689.1"/>
    <property type="molecule type" value="Genomic_DNA"/>
</dbReference>
<feature type="transmembrane region" description="Helical" evidence="7">
    <location>
        <begin position="57"/>
        <end position="76"/>
    </location>
</feature>
<proteinExistence type="inferred from homology"/>
<keyword evidence="4 7" id="KW-0187">Copper transport</keyword>
<evidence type="ECO:0000256" key="5">
    <source>
        <dbReference type="ARBA" id="ARBA00022989"/>
    </source>
</evidence>
<sequence>MAQLFSFSLSLLPLLRLLPVHGGPPSPTQAPLAASLRRTFSRHPSALLQDGRPRLVALAICGGILFGVNAAIGYLLMLAIMSFNAGVFISVVVGLGVGYLVFRGGDEGVVVVDNPCACA</sequence>
<dbReference type="InterPro" id="IPR007274">
    <property type="entry name" value="Cop_transporter"/>
</dbReference>
<evidence type="ECO:0000256" key="4">
    <source>
        <dbReference type="ARBA" id="ARBA00022796"/>
    </source>
</evidence>
<feature type="transmembrane region" description="Helical" evidence="7">
    <location>
        <begin position="83"/>
        <end position="102"/>
    </location>
</feature>